<evidence type="ECO:0000259" key="1">
    <source>
        <dbReference type="Pfam" id="PF07700"/>
    </source>
</evidence>
<protein>
    <recommendedName>
        <fullName evidence="1">Heme NO-binding domain-containing protein</fullName>
    </recommendedName>
</protein>
<evidence type="ECO:0000313" key="3">
    <source>
        <dbReference type="Proteomes" id="UP000649739"/>
    </source>
</evidence>
<dbReference type="InterPro" id="IPR038158">
    <property type="entry name" value="H-NOX_domain_sf"/>
</dbReference>
<sequence>MHGLIFSQFQRFIADRYGDEVWHAALKEAGQPLTAIYLTTDEYPDGELVALVDAVTVAAGAEPIALLEAFGRFLAPGLMRIYGSAIDPSWRTLDLFEHTEQRIHTVVRARDPNARPPELATRRISPGTVTMTYASARRLCAVARGIAAGVADHYGEALEITEPRCMLHGAPTCELLFTLR</sequence>
<dbReference type="InterPro" id="IPR024096">
    <property type="entry name" value="NO_sig/Golgi_transp_ligand-bd"/>
</dbReference>
<keyword evidence="3" id="KW-1185">Reference proteome</keyword>
<feature type="domain" description="Heme NO-binding" evidence="1">
    <location>
        <begin position="2"/>
        <end position="161"/>
    </location>
</feature>
<dbReference type="InterPro" id="IPR011644">
    <property type="entry name" value="Heme_NO-bd"/>
</dbReference>
<name>A0A8J3F9B4_9ACTN</name>
<dbReference type="Pfam" id="PF07700">
    <property type="entry name" value="HNOB"/>
    <property type="match status" value="1"/>
</dbReference>
<dbReference type="GO" id="GO:0020037">
    <property type="term" value="F:heme binding"/>
    <property type="evidence" value="ECO:0007669"/>
    <property type="project" value="InterPro"/>
</dbReference>
<reference evidence="2" key="1">
    <citation type="journal article" date="2014" name="Int. J. Syst. Evol. Microbiol.">
        <title>Complete genome sequence of Corynebacterium casei LMG S-19264T (=DSM 44701T), isolated from a smear-ripened cheese.</title>
        <authorList>
            <consortium name="US DOE Joint Genome Institute (JGI-PGF)"/>
            <person name="Walter F."/>
            <person name="Albersmeier A."/>
            <person name="Kalinowski J."/>
            <person name="Ruckert C."/>
        </authorList>
    </citation>
    <scope>NUCLEOTIDE SEQUENCE</scope>
    <source>
        <strain evidence="2">JCM 3090</strain>
    </source>
</reference>
<dbReference type="SUPFAM" id="SSF111126">
    <property type="entry name" value="Ligand-binding domain in the NO signalling and Golgi transport"/>
    <property type="match status" value="1"/>
</dbReference>
<gene>
    <name evidence="2" type="ORF">GCM10010123_13700</name>
</gene>
<proteinExistence type="predicted"/>
<evidence type="ECO:0000313" key="2">
    <source>
        <dbReference type="EMBL" id="GGJ85264.1"/>
    </source>
</evidence>
<dbReference type="EMBL" id="BMQB01000002">
    <property type="protein sequence ID" value="GGJ85264.1"/>
    <property type="molecule type" value="Genomic_DNA"/>
</dbReference>
<accession>A0A8J3F9B4</accession>
<dbReference type="Gene3D" id="3.90.1520.10">
    <property type="entry name" value="H-NOX domain"/>
    <property type="match status" value="1"/>
</dbReference>
<organism evidence="2 3">
    <name type="scientific">Pilimelia anulata</name>
    <dbReference type="NCBI Taxonomy" id="53371"/>
    <lineage>
        <taxon>Bacteria</taxon>
        <taxon>Bacillati</taxon>
        <taxon>Actinomycetota</taxon>
        <taxon>Actinomycetes</taxon>
        <taxon>Micromonosporales</taxon>
        <taxon>Micromonosporaceae</taxon>
        <taxon>Pilimelia</taxon>
    </lineage>
</organism>
<dbReference type="Proteomes" id="UP000649739">
    <property type="component" value="Unassembled WGS sequence"/>
</dbReference>
<dbReference type="AlphaFoldDB" id="A0A8J3F9B4"/>
<comment type="caution">
    <text evidence="2">The sequence shown here is derived from an EMBL/GenBank/DDBJ whole genome shotgun (WGS) entry which is preliminary data.</text>
</comment>
<reference evidence="2" key="2">
    <citation type="submission" date="2020-09" db="EMBL/GenBank/DDBJ databases">
        <authorList>
            <person name="Sun Q."/>
            <person name="Ohkuma M."/>
        </authorList>
    </citation>
    <scope>NUCLEOTIDE SEQUENCE</scope>
    <source>
        <strain evidence="2">JCM 3090</strain>
    </source>
</reference>
<dbReference type="RefSeq" id="WP_189169171.1">
    <property type="nucleotide sequence ID" value="NZ_BMQB01000002.1"/>
</dbReference>